<protein>
    <submittedName>
        <fullName evidence="1">Uncharacterized protein</fullName>
    </submittedName>
</protein>
<gene>
    <name evidence="1" type="ORF">Tco_0908832</name>
</gene>
<sequence length="230" mass="27153">MMMDPFTKKVLHDFWKMSDNQEGVIDKGFSKANNDDEQEIGEIFWIETSLFDYETPLCIKFNEFNYLLKVDPELFTYDIQITKTYEDYENESNNELDEPWSENEVPYEICDHICEPFRFKNEGTKWPTCNLNDGGFCNGGENDKASTNSDVQKKEEQHKERYNLFNTTHDAPVCKIGRFEMIKYSFGQDKKYVAIKECECDDLTRANEDACRAYQEFYSMDEGWVVTRAE</sequence>
<keyword evidence="2" id="KW-1185">Reference proteome</keyword>
<organism evidence="1 2">
    <name type="scientific">Tanacetum coccineum</name>
    <dbReference type="NCBI Taxonomy" id="301880"/>
    <lineage>
        <taxon>Eukaryota</taxon>
        <taxon>Viridiplantae</taxon>
        <taxon>Streptophyta</taxon>
        <taxon>Embryophyta</taxon>
        <taxon>Tracheophyta</taxon>
        <taxon>Spermatophyta</taxon>
        <taxon>Magnoliopsida</taxon>
        <taxon>eudicotyledons</taxon>
        <taxon>Gunneridae</taxon>
        <taxon>Pentapetalae</taxon>
        <taxon>asterids</taxon>
        <taxon>campanulids</taxon>
        <taxon>Asterales</taxon>
        <taxon>Asteraceae</taxon>
        <taxon>Asteroideae</taxon>
        <taxon>Anthemideae</taxon>
        <taxon>Anthemidinae</taxon>
        <taxon>Tanacetum</taxon>
    </lineage>
</organism>
<accession>A0ABQ5CQ50</accession>
<dbReference type="EMBL" id="BQNB010014469">
    <property type="protein sequence ID" value="GJT28557.1"/>
    <property type="molecule type" value="Genomic_DNA"/>
</dbReference>
<reference evidence="1" key="1">
    <citation type="journal article" date="2022" name="Int. J. Mol. Sci.">
        <title>Draft Genome of Tanacetum Coccineum: Genomic Comparison of Closely Related Tanacetum-Family Plants.</title>
        <authorList>
            <person name="Yamashiro T."/>
            <person name="Shiraishi A."/>
            <person name="Nakayama K."/>
            <person name="Satake H."/>
        </authorList>
    </citation>
    <scope>NUCLEOTIDE SEQUENCE</scope>
</reference>
<dbReference type="Proteomes" id="UP001151760">
    <property type="component" value="Unassembled WGS sequence"/>
</dbReference>
<evidence type="ECO:0000313" key="1">
    <source>
        <dbReference type="EMBL" id="GJT28557.1"/>
    </source>
</evidence>
<reference evidence="1" key="2">
    <citation type="submission" date="2022-01" db="EMBL/GenBank/DDBJ databases">
        <authorList>
            <person name="Yamashiro T."/>
            <person name="Shiraishi A."/>
            <person name="Satake H."/>
            <person name="Nakayama K."/>
        </authorList>
    </citation>
    <scope>NUCLEOTIDE SEQUENCE</scope>
</reference>
<name>A0ABQ5CQ50_9ASTR</name>
<comment type="caution">
    <text evidence="1">The sequence shown here is derived from an EMBL/GenBank/DDBJ whole genome shotgun (WGS) entry which is preliminary data.</text>
</comment>
<evidence type="ECO:0000313" key="2">
    <source>
        <dbReference type="Proteomes" id="UP001151760"/>
    </source>
</evidence>
<proteinExistence type="predicted"/>